<organism evidence="1 2">
    <name type="scientific">Eubacterium oxidoreducens</name>
    <dbReference type="NCBI Taxonomy" id="1732"/>
    <lineage>
        <taxon>Bacteria</taxon>
        <taxon>Bacillati</taxon>
        <taxon>Bacillota</taxon>
        <taxon>Clostridia</taxon>
        <taxon>Eubacteriales</taxon>
        <taxon>Eubacteriaceae</taxon>
        <taxon>Eubacterium</taxon>
    </lineage>
</organism>
<dbReference type="STRING" id="1732.SAMN02910417_00091"/>
<sequence length="148" mass="17498">MGRKKVKPPQIDYLKEYAVPRFVTEESICEKYDLSGVQCRKMARAANAFFEIRKAQLIDRTIFEKVYKDQLRERKRQMQTELVLEKVKSYEPVKKEYMRYQEAAEYFSMSMTCFKALAKEANSIRRIGNIVLINIDVVIDYIEENFGG</sequence>
<dbReference type="RefSeq" id="WP_090170874.1">
    <property type="nucleotide sequence ID" value="NZ_FMXR01000004.1"/>
</dbReference>
<reference evidence="1 2" key="1">
    <citation type="submission" date="2016-10" db="EMBL/GenBank/DDBJ databases">
        <authorList>
            <person name="de Groot N.N."/>
        </authorList>
    </citation>
    <scope>NUCLEOTIDE SEQUENCE [LARGE SCALE GENOMIC DNA]</scope>
    <source>
        <strain evidence="1 2">DSM 3217</strain>
    </source>
</reference>
<accession>A0A1G6A0T3</accession>
<proteinExistence type="predicted"/>
<gene>
    <name evidence="1" type="ORF">SAMN02910417_00091</name>
</gene>
<name>A0A1G6A0T3_EUBOX</name>
<dbReference type="AlphaFoldDB" id="A0A1G6A0T3"/>
<dbReference type="OrthoDB" id="2081834at2"/>
<dbReference type="EMBL" id="FMXR01000004">
    <property type="protein sequence ID" value="SDB01836.1"/>
    <property type="molecule type" value="Genomic_DNA"/>
</dbReference>
<dbReference type="InterPro" id="IPR045591">
    <property type="entry name" value="DUF6462"/>
</dbReference>
<dbReference type="Pfam" id="PF20063">
    <property type="entry name" value="DUF6462"/>
    <property type="match status" value="2"/>
</dbReference>
<dbReference type="Proteomes" id="UP000199228">
    <property type="component" value="Unassembled WGS sequence"/>
</dbReference>
<protein>
    <submittedName>
        <fullName evidence="1">Uncharacterized protein</fullName>
    </submittedName>
</protein>
<keyword evidence="2" id="KW-1185">Reference proteome</keyword>
<evidence type="ECO:0000313" key="2">
    <source>
        <dbReference type="Proteomes" id="UP000199228"/>
    </source>
</evidence>
<evidence type="ECO:0000313" key="1">
    <source>
        <dbReference type="EMBL" id="SDB01836.1"/>
    </source>
</evidence>